<feature type="region of interest" description="Disordered" evidence="1">
    <location>
        <begin position="258"/>
        <end position="296"/>
    </location>
</feature>
<organism evidence="2 3">
    <name type="scientific">Prymnesium parvum</name>
    <name type="common">Toxic golden alga</name>
    <dbReference type="NCBI Taxonomy" id="97485"/>
    <lineage>
        <taxon>Eukaryota</taxon>
        <taxon>Haptista</taxon>
        <taxon>Haptophyta</taxon>
        <taxon>Prymnesiophyceae</taxon>
        <taxon>Prymnesiales</taxon>
        <taxon>Prymnesiaceae</taxon>
        <taxon>Prymnesium</taxon>
    </lineage>
</organism>
<keyword evidence="3" id="KW-1185">Reference proteome</keyword>
<proteinExistence type="predicted"/>
<dbReference type="Pfam" id="PF10294">
    <property type="entry name" value="Methyltransf_16"/>
    <property type="match status" value="1"/>
</dbReference>
<dbReference type="PANTHER" id="PTHR14614:SF98">
    <property type="entry name" value="S-ADENOSYL-L-METHIONINE-DEPENDENT METHYLTRANSFERASES SUPERFAMILY PROTEIN"/>
    <property type="match status" value="1"/>
</dbReference>
<dbReference type="EMBL" id="JBGBPQ010000005">
    <property type="protein sequence ID" value="KAL1524024.1"/>
    <property type="molecule type" value="Genomic_DNA"/>
</dbReference>
<dbReference type="InterPro" id="IPR029063">
    <property type="entry name" value="SAM-dependent_MTases_sf"/>
</dbReference>
<dbReference type="Proteomes" id="UP001515480">
    <property type="component" value="Unassembled WGS sequence"/>
</dbReference>
<evidence type="ECO:0000256" key="1">
    <source>
        <dbReference type="SAM" id="MobiDB-lite"/>
    </source>
</evidence>
<reference evidence="2 3" key="1">
    <citation type="journal article" date="2024" name="Science">
        <title>Giant polyketide synthase enzymes in the biosynthesis of giant marine polyether toxins.</title>
        <authorList>
            <person name="Fallon T.R."/>
            <person name="Shende V.V."/>
            <person name="Wierzbicki I.H."/>
            <person name="Pendleton A.L."/>
            <person name="Watervoot N.F."/>
            <person name="Auber R.P."/>
            <person name="Gonzalez D.J."/>
            <person name="Wisecaver J.H."/>
            <person name="Moore B.S."/>
        </authorList>
    </citation>
    <scope>NUCLEOTIDE SEQUENCE [LARGE SCALE GENOMIC DNA]</scope>
    <source>
        <strain evidence="2 3">12B1</strain>
    </source>
</reference>
<protein>
    <recommendedName>
        <fullName evidence="4">Calmodulin-lysine N-methyltransferase</fullName>
    </recommendedName>
</protein>
<dbReference type="InterPro" id="IPR019410">
    <property type="entry name" value="Methyltransf_16"/>
</dbReference>
<dbReference type="Gene3D" id="3.40.50.150">
    <property type="entry name" value="Vaccinia Virus protein VP39"/>
    <property type="match status" value="1"/>
</dbReference>
<evidence type="ECO:0000313" key="3">
    <source>
        <dbReference type="Proteomes" id="UP001515480"/>
    </source>
</evidence>
<comment type="caution">
    <text evidence="2">The sequence shown here is derived from an EMBL/GenBank/DDBJ whole genome shotgun (WGS) entry which is preliminary data.</text>
</comment>
<feature type="compositionally biased region" description="Basic and acidic residues" evidence="1">
    <location>
        <begin position="258"/>
        <end position="275"/>
    </location>
</feature>
<gene>
    <name evidence="2" type="ORF">AB1Y20_018938</name>
</gene>
<name>A0AB34JPJ2_PRYPA</name>
<evidence type="ECO:0008006" key="4">
    <source>
        <dbReference type="Google" id="ProtNLM"/>
    </source>
</evidence>
<dbReference type="SUPFAM" id="SSF53335">
    <property type="entry name" value="S-adenosyl-L-methionine-dependent methyltransferases"/>
    <property type="match status" value="1"/>
</dbReference>
<sequence>MALCFHSVMSAAGDEDAASRLFELANAPAVAFRTAGGAEVSIRQDPANSTTGGCVWETAYLLAQWVEREIESGRGRWGRRWKAHLCGTGPAVRCLEVGAGCGLLGVALAHAGGDVTLTETADAMRNLEWNVEHNPLPPTCRGSVAARRLHWGDPADIQAAVSNGPFDLLLGTDVIYCASLVEPLLQTLQQCMHTHSTCWLCCQVRCPDSHEAMMRLAPKYFRTVNTRDLSGFMYAEELECFLLELRLPLNAVEKGVDAVREKKRSSPREKAEQRGRARKRTRREDGKEAAWGAIKT</sequence>
<dbReference type="AlphaFoldDB" id="A0AB34JPJ2"/>
<accession>A0AB34JPJ2</accession>
<dbReference type="PANTHER" id="PTHR14614">
    <property type="entry name" value="HEPATOCELLULAR CARCINOMA-ASSOCIATED ANTIGEN"/>
    <property type="match status" value="1"/>
</dbReference>
<evidence type="ECO:0000313" key="2">
    <source>
        <dbReference type="EMBL" id="KAL1524024.1"/>
    </source>
</evidence>